<evidence type="ECO:0000313" key="3">
    <source>
        <dbReference type="Proteomes" id="UP000664477"/>
    </source>
</evidence>
<evidence type="ECO:0000259" key="1">
    <source>
        <dbReference type="Pfam" id="PF13598"/>
    </source>
</evidence>
<dbReference type="InterPro" id="IPR037291">
    <property type="entry name" value="DUF4139"/>
</dbReference>
<sequence length="72" mass="8072">MKNKEKPSFMGSTIQQTESYLVKVKNMHTKPVEVTVYDQIPVSEDSDIKVSAIEDKNAVTNKSTGEITWISP</sequence>
<reference evidence="2" key="1">
    <citation type="submission" date="2021-03" db="EMBL/GenBank/DDBJ databases">
        <title>Molecular epidemiology and mechanisms of colistin and carbapenem resistance in Enterobacteriaceae from clinical isolates, the environment and porcine samples in Pretoria, South Africa.</title>
        <authorList>
            <person name="Bogoshi D."/>
            <person name="Mbelle N.M."/>
            <person name="Naidoo V."/>
            <person name="Osei Sekyere J."/>
        </authorList>
    </citation>
    <scope>NUCLEOTIDE SEQUENCE</scope>
    <source>
        <strain evidence="2">C052</strain>
    </source>
</reference>
<comment type="caution">
    <text evidence="2">The sequence shown here is derived from an EMBL/GenBank/DDBJ whole genome shotgun (WGS) entry which is preliminary data.</text>
</comment>
<name>A0A939SQX2_PRORE</name>
<protein>
    <submittedName>
        <fullName evidence="2">DUF4139 domain-containing protein</fullName>
    </submittedName>
</protein>
<feature type="domain" description="DUF4139" evidence="1">
    <location>
        <begin position="3"/>
        <end position="69"/>
    </location>
</feature>
<proteinExistence type="predicted"/>
<dbReference type="Pfam" id="PF13598">
    <property type="entry name" value="DUF4139"/>
    <property type="match status" value="1"/>
</dbReference>
<evidence type="ECO:0000313" key="2">
    <source>
        <dbReference type="EMBL" id="MBO1916360.1"/>
    </source>
</evidence>
<dbReference type="EMBL" id="JAGETQ010000081">
    <property type="protein sequence ID" value="MBO1916360.1"/>
    <property type="molecule type" value="Genomic_DNA"/>
</dbReference>
<dbReference type="Proteomes" id="UP000664477">
    <property type="component" value="Unassembled WGS sequence"/>
</dbReference>
<accession>A0A939SQX2</accession>
<gene>
    <name evidence="2" type="ORF">J4727_13695</name>
</gene>
<organism evidence="2 3">
    <name type="scientific">Providencia rettgeri</name>
    <dbReference type="NCBI Taxonomy" id="587"/>
    <lineage>
        <taxon>Bacteria</taxon>
        <taxon>Pseudomonadati</taxon>
        <taxon>Pseudomonadota</taxon>
        <taxon>Gammaproteobacteria</taxon>
        <taxon>Enterobacterales</taxon>
        <taxon>Morganellaceae</taxon>
        <taxon>Providencia</taxon>
    </lineage>
</organism>
<dbReference type="AlphaFoldDB" id="A0A939SQX2"/>